<keyword evidence="12" id="KW-1185">Reference proteome</keyword>
<gene>
    <name evidence="11" type="ORF">BGX16_0191</name>
</gene>
<dbReference type="InterPro" id="IPR011545">
    <property type="entry name" value="DEAD/DEAH_box_helicase_dom"/>
</dbReference>
<dbReference type="Proteomes" id="UP000231134">
    <property type="component" value="Unassembled WGS sequence"/>
</dbReference>
<accession>A0A2M9A3J8</accession>
<dbReference type="PANTHER" id="PTHR47964">
    <property type="entry name" value="ATP-DEPENDENT DNA HELICASE HOMOLOG RECG, CHLOROPLASTIC"/>
    <property type="match status" value="1"/>
</dbReference>
<dbReference type="OrthoDB" id="9804325at2"/>
<dbReference type="RefSeq" id="WP_100424381.1">
    <property type="nucleotide sequence ID" value="NZ_PGEX01000001.1"/>
</dbReference>
<evidence type="ECO:0000256" key="5">
    <source>
        <dbReference type="ARBA" id="ARBA00022840"/>
    </source>
</evidence>
<dbReference type="SUPFAM" id="SSF52540">
    <property type="entry name" value="P-loop containing nucleoside triphosphate hydrolases"/>
    <property type="match status" value="1"/>
</dbReference>
<dbReference type="Pfam" id="PF00270">
    <property type="entry name" value="DEAD"/>
    <property type="match status" value="1"/>
</dbReference>
<dbReference type="SUPFAM" id="SSF50249">
    <property type="entry name" value="Nucleic acid-binding proteins"/>
    <property type="match status" value="1"/>
</dbReference>
<dbReference type="InterPro" id="IPR033454">
    <property type="entry name" value="RecG_wedge"/>
</dbReference>
<dbReference type="InterPro" id="IPR014001">
    <property type="entry name" value="Helicase_ATP-bd"/>
</dbReference>
<name>A0A2M9A3J8_9BACT</name>
<evidence type="ECO:0000256" key="8">
    <source>
        <dbReference type="ARBA" id="ARBA00049819"/>
    </source>
</evidence>
<evidence type="ECO:0000256" key="6">
    <source>
        <dbReference type="ARBA" id="ARBA00023125"/>
    </source>
</evidence>
<evidence type="ECO:0000313" key="12">
    <source>
        <dbReference type="Proteomes" id="UP000231134"/>
    </source>
</evidence>
<feature type="domain" description="Helicase ATP-binding" evidence="9">
    <location>
        <begin position="270"/>
        <end position="431"/>
    </location>
</feature>
<organism evidence="11 12">
    <name type="scientific">Hallerella succinigenes</name>
    <dbReference type="NCBI Taxonomy" id="1896222"/>
    <lineage>
        <taxon>Bacteria</taxon>
        <taxon>Pseudomonadati</taxon>
        <taxon>Fibrobacterota</taxon>
        <taxon>Fibrobacteria</taxon>
        <taxon>Fibrobacterales</taxon>
        <taxon>Fibrobacteraceae</taxon>
        <taxon>Hallerella</taxon>
    </lineage>
</organism>
<dbReference type="InterPro" id="IPR001650">
    <property type="entry name" value="Helicase_C-like"/>
</dbReference>
<keyword evidence="4 11" id="KW-0347">Helicase</keyword>
<evidence type="ECO:0000256" key="2">
    <source>
        <dbReference type="ARBA" id="ARBA00022763"/>
    </source>
</evidence>
<sequence>MDLSTLPGLGPKRLKALNASGLRSVSDLLYNIPRTWLDRTRLNKLSESHVGENVILIGKITRAGFIPGRTSRYMAVLDDGTGQVSLVFFRGARHWAKTISVGTRWCVIGKLGNYRGLQLVHPEMQRMGDDEDFSGGIEPVYTITEEEHSAKIEQKFFRTLYPKVFAMPNLSVPDAPPAELTEFMGLKPVLQNLKSLHMPKTFAEAMQAKLQLKKLELLPFCLRMNVRRRSLAFRGQARTLNDSAIADAKASLPFTLTAGQSKAVDQICEGLRGKKQFHALLQGDVGSGKTVVAMLAMLAVAKGGEQCALMAPTDILARQHYKSLKPFFDKAGIRTALLLGACSATEKKTISGELQMGMTQVVIGTHALFSKDVLFQNLTFVVIDEQHRFGVNQREALLKKGHFPDLLVMSATPIPRSLAMTLYGDLTPIVLNEKPAGRKPVKTRLVDPTKRDDMKKFLLKEVKTGNRLYWVVSRVEIDDEGGAKSVDEVAEELSSFTSEWKVGAIHGQMDEEERDRILNEFASGKIQVLVATTVIEVGVNVPEANLMVIDAPERFGLAQLHQLRGRVGRGNQDAWCFLIVPQTSPAHERLSRFASTDNGFEIAEMDMQDRGAGNLEGSEQSGAWVFRWFDWIQDKELIQRILDTAEEILDNKPGFSPEVQEKIQKWYALMPQGNADGVH</sequence>
<evidence type="ECO:0000259" key="9">
    <source>
        <dbReference type="PROSITE" id="PS51192"/>
    </source>
</evidence>
<dbReference type="Pfam" id="PF00271">
    <property type="entry name" value="Helicase_C"/>
    <property type="match status" value="1"/>
</dbReference>
<evidence type="ECO:0000256" key="1">
    <source>
        <dbReference type="ARBA" id="ARBA00022741"/>
    </source>
</evidence>
<keyword evidence="1" id="KW-0547">Nucleotide-binding</keyword>
<reference evidence="11 12" key="1">
    <citation type="submission" date="2017-11" db="EMBL/GenBank/DDBJ databases">
        <title>Animal gut microbial communities from fecal samples from Wisconsin, USA.</title>
        <authorList>
            <person name="Neumann A."/>
        </authorList>
    </citation>
    <scope>NUCLEOTIDE SEQUENCE [LARGE SCALE GENOMIC DNA]</scope>
    <source>
        <strain evidence="11 12">UWS3</strain>
    </source>
</reference>
<comment type="caution">
    <text evidence="11">The sequence shown here is derived from an EMBL/GenBank/DDBJ whole genome shotgun (WGS) entry which is preliminary data.</text>
</comment>
<dbReference type="InterPro" id="IPR027417">
    <property type="entry name" value="P-loop_NTPase"/>
</dbReference>
<keyword evidence="7" id="KW-0234">DNA repair</keyword>
<dbReference type="GO" id="GO:0005524">
    <property type="term" value="F:ATP binding"/>
    <property type="evidence" value="ECO:0007669"/>
    <property type="project" value="UniProtKB-KW"/>
</dbReference>
<evidence type="ECO:0000256" key="3">
    <source>
        <dbReference type="ARBA" id="ARBA00022801"/>
    </source>
</evidence>
<dbReference type="InterPro" id="IPR045562">
    <property type="entry name" value="RecG_dom3_C"/>
</dbReference>
<dbReference type="PROSITE" id="PS51194">
    <property type="entry name" value="HELICASE_CTER"/>
    <property type="match status" value="1"/>
</dbReference>
<dbReference type="PROSITE" id="PS51192">
    <property type="entry name" value="HELICASE_ATP_BIND_1"/>
    <property type="match status" value="1"/>
</dbReference>
<dbReference type="Gene3D" id="3.40.50.300">
    <property type="entry name" value="P-loop containing nucleotide triphosphate hydrolases"/>
    <property type="match status" value="2"/>
</dbReference>
<evidence type="ECO:0000256" key="7">
    <source>
        <dbReference type="ARBA" id="ARBA00023204"/>
    </source>
</evidence>
<dbReference type="Pfam" id="PF19833">
    <property type="entry name" value="RecG_dom3_C"/>
    <property type="match status" value="1"/>
</dbReference>
<dbReference type="InterPro" id="IPR012340">
    <property type="entry name" value="NA-bd_OB-fold"/>
</dbReference>
<dbReference type="AlphaFoldDB" id="A0A2M9A3J8"/>
<keyword evidence="5" id="KW-0067">ATP-binding</keyword>
<dbReference type="GO" id="GO:0006281">
    <property type="term" value="P:DNA repair"/>
    <property type="evidence" value="ECO:0007669"/>
    <property type="project" value="UniProtKB-KW"/>
</dbReference>
<keyword evidence="2" id="KW-0227">DNA damage</keyword>
<dbReference type="EMBL" id="PGEX01000001">
    <property type="protein sequence ID" value="PJJ40274.1"/>
    <property type="molecule type" value="Genomic_DNA"/>
</dbReference>
<dbReference type="CDD" id="cd04488">
    <property type="entry name" value="RecG_wedge_OBF"/>
    <property type="match status" value="1"/>
</dbReference>
<dbReference type="PANTHER" id="PTHR47964:SF1">
    <property type="entry name" value="ATP-DEPENDENT DNA HELICASE HOMOLOG RECG, CHLOROPLASTIC"/>
    <property type="match status" value="1"/>
</dbReference>
<evidence type="ECO:0000259" key="10">
    <source>
        <dbReference type="PROSITE" id="PS51194"/>
    </source>
</evidence>
<protein>
    <recommendedName>
        <fullName evidence="8">Probable DNA 3'-5' helicase RecG</fullName>
    </recommendedName>
</protein>
<dbReference type="GO" id="GO:0003678">
    <property type="term" value="F:DNA helicase activity"/>
    <property type="evidence" value="ECO:0007669"/>
    <property type="project" value="TreeGrafter"/>
</dbReference>
<dbReference type="SMART" id="SM00490">
    <property type="entry name" value="HELICc"/>
    <property type="match status" value="1"/>
</dbReference>
<evidence type="ECO:0000256" key="4">
    <source>
        <dbReference type="ARBA" id="ARBA00022806"/>
    </source>
</evidence>
<dbReference type="GO" id="GO:0016787">
    <property type="term" value="F:hydrolase activity"/>
    <property type="evidence" value="ECO:0007669"/>
    <property type="project" value="UniProtKB-KW"/>
</dbReference>
<dbReference type="Pfam" id="PF17191">
    <property type="entry name" value="RecG_wedge"/>
    <property type="match status" value="1"/>
</dbReference>
<dbReference type="SMART" id="SM00487">
    <property type="entry name" value="DEXDc"/>
    <property type="match status" value="1"/>
</dbReference>
<dbReference type="Gene3D" id="2.40.50.140">
    <property type="entry name" value="Nucleic acid-binding proteins"/>
    <property type="match status" value="1"/>
</dbReference>
<feature type="domain" description="Helicase C-terminal" evidence="10">
    <location>
        <begin position="453"/>
        <end position="608"/>
    </location>
</feature>
<keyword evidence="3" id="KW-0378">Hydrolase</keyword>
<dbReference type="GO" id="GO:0003677">
    <property type="term" value="F:DNA binding"/>
    <property type="evidence" value="ECO:0007669"/>
    <property type="project" value="UniProtKB-KW"/>
</dbReference>
<dbReference type="InterPro" id="IPR047112">
    <property type="entry name" value="RecG/Mfd"/>
</dbReference>
<keyword evidence="6" id="KW-0238">DNA-binding</keyword>
<proteinExistence type="predicted"/>
<evidence type="ECO:0000313" key="11">
    <source>
        <dbReference type="EMBL" id="PJJ40274.1"/>
    </source>
</evidence>